<evidence type="ECO:0000313" key="3">
    <source>
        <dbReference type="Proteomes" id="UP000051491"/>
    </source>
</evidence>
<sequence length="155" mass="17337">MTDKNNLLQEELIFLDVTARDQFELLQKLSQELFKRGYVKDSFAAGIIQREKKFPTGLDTGTVKVALPHTDAKHVIKPAILVASLKQPVDFMAMATNDRRVPVSLIFMLAIAEPKVQLATLSKLMGIFTEHEILTEIQAANSAPEIYQKLSTVLK</sequence>
<dbReference type="PROSITE" id="PS51094">
    <property type="entry name" value="PTS_EIIA_TYPE_2"/>
    <property type="match status" value="1"/>
</dbReference>
<accession>A0A0R2K4K9</accession>
<evidence type="ECO:0000313" key="2">
    <source>
        <dbReference type="EMBL" id="KRN81319.1"/>
    </source>
</evidence>
<name>A0A0R2K4K9_9LACO</name>
<feature type="domain" description="PTS EIIA type-2" evidence="1">
    <location>
        <begin position="6"/>
        <end position="153"/>
    </location>
</feature>
<comment type="caution">
    <text evidence="2">The sequence shown here is derived from an EMBL/GenBank/DDBJ whole genome shotgun (WGS) entry which is preliminary data.</text>
</comment>
<dbReference type="Pfam" id="PF00359">
    <property type="entry name" value="PTS_EIIA_2"/>
    <property type="match status" value="1"/>
</dbReference>
<dbReference type="SUPFAM" id="SSF55804">
    <property type="entry name" value="Phoshotransferase/anion transport protein"/>
    <property type="match status" value="1"/>
</dbReference>
<dbReference type="EMBL" id="JQBK01000073">
    <property type="protein sequence ID" value="KRN81319.1"/>
    <property type="molecule type" value="Genomic_DNA"/>
</dbReference>
<dbReference type="InterPro" id="IPR016152">
    <property type="entry name" value="PTrfase/Anion_transptr"/>
</dbReference>
<dbReference type="CDD" id="cd00211">
    <property type="entry name" value="PTS_IIA_fru"/>
    <property type="match status" value="1"/>
</dbReference>
<dbReference type="STRING" id="89059.LAC1533_1955"/>
<gene>
    <name evidence="2" type="ORF">IV43_GL001977</name>
</gene>
<dbReference type="PANTHER" id="PTHR47738">
    <property type="entry name" value="PTS SYSTEM FRUCTOSE-LIKE EIIA COMPONENT-RELATED"/>
    <property type="match status" value="1"/>
</dbReference>
<dbReference type="OrthoDB" id="370976at2"/>
<dbReference type="AlphaFoldDB" id="A0A0R2K4K9"/>
<dbReference type="RefSeq" id="WP_010498617.1">
    <property type="nucleotide sequence ID" value="NZ_JQBK01000073.1"/>
</dbReference>
<organism evidence="2 3">
    <name type="scientific">Ligilactobacillus acidipiscis</name>
    <dbReference type="NCBI Taxonomy" id="89059"/>
    <lineage>
        <taxon>Bacteria</taxon>
        <taxon>Bacillati</taxon>
        <taxon>Bacillota</taxon>
        <taxon>Bacilli</taxon>
        <taxon>Lactobacillales</taxon>
        <taxon>Lactobacillaceae</taxon>
        <taxon>Ligilactobacillus</taxon>
    </lineage>
</organism>
<dbReference type="PATRIC" id="fig|89059.3.peg.2095"/>
<proteinExistence type="predicted"/>
<protein>
    <submittedName>
        <fullName evidence="2">PTS IIA-like nitrogen-regulatory protein PtsN</fullName>
    </submittedName>
</protein>
<reference evidence="2 3" key="1">
    <citation type="journal article" date="2015" name="Genome Announc.">
        <title>Expanding the biotechnology potential of lactobacilli through comparative genomics of 213 strains and associated genera.</title>
        <authorList>
            <person name="Sun Z."/>
            <person name="Harris H.M."/>
            <person name="McCann A."/>
            <person name="Guo C."/>
            <person name="Argimon S."/>
            <person name="Zhang W."/>
            <person name="Yang X."/>
            <person name="Jeffery I.B."/>
            <person name="Cooney J.C."/>
            <person name="Kagawa T.F."/>
            <person name="Liu W."/>
            <person name="Song Y."/>
            <person name="Salvetti E."/>
            <person name="Wrobel A."/>
            <person name="Rasinkangas P."/>
            <person name="Parkhill J."/>
            <person name="Rea M.C."/>
            <person name="O'Sullivan O."/>
            <person name="Ritari J."/>
            <person name="Douillard F.P."/>
            <person name="Paul Ross R."/>
            <person name="Yang R."/>
            <person name="Briner A.E."/>
            <person name="Felis G.E."/>
            <person name="de Vos W.M."/>
            <person name="Barrangou R."/>
            <person name="Klaenhammer T.R."/>
            <person name="Caufield P.W."/>
            <person name="Cui Y."/>
            <person name="Zhang H."/>
            <person name="O'Toole P.W."/>
        </authorList>
    </citation>
    <scope>NUCLEOTIDE SEQUENCE [LARGE SCALE GENOMIC DNA]</scope>
    <source>
        <strain evidence="2 3">DSM 15353</strain>
    </source>
</reference>
<evidence type="ECO:0000259" key="1">
    <source>
        <dbReference type="PROSITE" id="PS51094"/>
    </source>
</evidence>
<dbReference type="InterPro" id="IPR002178">
    <property type="entry name" value="PTS_EIIA_type-2_dom"/>
</dbReference>
<dbReference type="InterPro" id="IPR051541">
    <property type="entry name" value="PTS_SugarTrans_NitroReg"/>
</dbReference>
<dbReference type="PANTHER" id="PTHR47738:SF3">
    <property type="entry name" value="PHOSPHOTRANSFERASE SYSTEM MANNITOL_FRUCTOSE-SPECIFIC IIA DOMAIN CONTAINING PROTEIN"/>
    <property type="match status" value="1"/>
</dbReference>
<dbReference type="Proteomes" id="UP000051491">
    <property type="component" value="Unassembled WGS sequence"/>
</dbReference>
<dbReference type="Gene3D" id="3.40.930.10">
    <property type="entry name" value="Mannitol-specific EII, Chain A"/>
    <property type="match status" value="1"/>
</dbReference>